<dbReference type="CDD" id="cd00067">
    <property type="entry name" value="GAL4"/>
    <property type="match status" value="1"/>
</dbReference>
<keyword evidence="9" id="KW-1185">Reference proteome</keyword>
<reference evidence="8" key="4">
    <citation type="journal article" date="2015" name="G3 (Bethesda)">
        <title>Genome sequences of three phytopathogenic species of the Magnaporthaceae family of fungi.</title>
        <authorList>
            <person name="Okagaki L.H."/>
            <person name="Nunes C.C."/>
            <person name="Sailsbery J."/>
            <person name="Clay B."/>
            <person name="Brown D."/>
            <person name="John T."/>
            <person name="Oh Y."/>
            <person name="Young N."/>
            <person name="Fitzgerald M."/>
            <person name="Haas B.J."/>
            <person name="Zeng Q."/>
            <person name="Young S."/>
            <person name="Adiconis X."/>
            <person name="Fan L."/>
            <person name="Levin J.Z."/>
            <person name="Mitchell T.K."/>
            <person name="Okubara P.A."/>
            <person name="Farman M.L."/>
            <person name="Kohn L.M."/>
            <person name="Birren B."/>
            <person name="Ma L.-J."/>
            <person name="Dean R.A."/>
        </authorList>
    </citation>
    <scope>NUCLEOTIDE SEQUENCE</scope>
    <source>
        <strain evidence="8">R3-111a-1</strain>
    </source>
</reference>
<keyword evidence="2" id="KW-0238">DNA-binding</keyword>
<reference evidence="9" key="1">
    <citation type="submission" date="2010-07" db="EMBL/GenBank/DDBJ databases">
        <title>The genome sequence of Gaeumannomyces graminis var. tritici strain R3-111a-1.</title>
        <authorList>
            <consortium name="The Broad Institute Genome Sequencing Platform"/>
            <person name="Ma L.-J."/>
            <person name="Dead R."/>
            <person name="Young S."/>
            <person name="Zeng Q."/>
            <person name="Koehrsen M."/>
            <person name="Alvarado L."/>
            <person name="Berlin A."/>
            <person name="Chapman S.B."/>
            <person name="Chen Z."/>
            <person name="Freedman E."/>
            <person name="Gellesch M."/>
            <person name="Goldberg J."/>
            <person name="Griggs A."/>
            <person name="Gujja S."/>
            <person name="Heilman E.R."/>
            <person name="Heiman D."/>
            <person name="Hepburn T."/>
            <person name="Howarth C."/>
            <person name="Jen D."/>
            <person name="Larson L."/>
            <person name="Mehta T."/>
            <person name="Neiman D."/>
            <person name="Pearson M."/>
            <person name="Roberts A."/>
            <person name="Saif S."/>
            <person name="Shea T."/>
            <person name="Shenoy N."/>
            <person name="Sisk P."/>
            <person name="Stolte C."/>
            <person name="Sykes S."/>
            <person name="Walk T."/>
            <person name="White J."/>
            <person name="Yandava C."/>
            <person name="Haas B."/>
            <person name="Nusbaum C."/>
            <person name="Birren B."/>
        </authorList>
    </citation>
    <scope>NUCLEOTIDE SEQUENCE [LARGE SCALE GENOMIC DNA]</scope>
    <source>
        <strain evidence="9">R3-111a-1</strain>
    </source>
</reference>
<keyword evidence="1" id="KW-0805">Transcription regulation</keyword>
<keyword evidence="3" id="KW-0804">Transcription</keyword>
<dbReference type="RefSeq" id="XP_009218200.1">
    <property type="nucleotide sequence ID" value="XM_009219936.1"/>
</dbReference>
<protein>
    <recommendedName>
        <fullName evidence="6">Zn(2)-C6 fungal-type domain-containing protein</fullName>
    </recommendedName>
</protein>
<feature type="compositionally biased region" description="Low complexity" evidence="5">
    <location>
        <begin position="55"/>
        <end position="78"/>
    </location>
</feature>
<feature type="domain" description="Zn(2)-C6 fungal-type" evidence="6">
    <location>
        <begin position="15"/>
        <end position="44"/>
    </location>
</feature>
<dbReference type="GO" id="GO:0008270">
    <property type="term" value="F:zinc ion binding"/>
    <property type="evidence" value="ECO:0007669"/>
    <property type="project" value="InterPro"/>
</dbReference>
<dbReference type="OrthoDB" id="4330117at2759"/>
<dbReference type="PANTHER" id="PTHR47424">
    <property type="entry name" value="REGULATORY PROTEIN GAL4"/>
    <property type="match status" value="1"/>
</dbReference>
<evidence type="ECO:0000313" key="9">
    <source>
        <dbReference type="Proteomes" id="UP000006039"/>
    </source>
</evidence>
<dbReference type="GO" id="GO:0000981">
    <property type="term" value="F:DNA-binding transcription factor activity, RNA polymerase II-specific"/>
    <property type="evidence" value="ECO:0007669"/>
    <property type="project" value="InterPro"/>
</dbReference>
<dbReference type="STRING" id="644352.J3NLL6"/>
<evidence type="ECO:0000259" key="6">
    <source>
        <dbReference type="PROSITE" id="PS50048"/>
    </source>
</evidence>
<reference evidence="7" key="2">
    <citation type="submission" date="2010-07" db="EMBL/GenBank/DDBJ databases">
        <authorList>
            <consortium name="The Broad Institute Genome Sequencing Platform"/>
            <consortium name="Broad Institute Genome Sequencing Center for Infectious Disease"/>
            <person name="Ma L.-J."/>
            <person name="Dead R."/>
            <person name="Young S."/>
            <person name="Zeng Q."/>
            <person name="Koehrsen M."/>
            <person name="Alvarado L."/>
            <person name="Berlin A."/>
            <person name="Chapman S.B."/>
            <person name="Chen Z."/>
            <person name="Freedman E."/>
            <person name="Gellesch M."/>
            <person name="Goldberg J."/>
            <person name="Griggs A."/>
            <person name="Gujja S."/>
            <person name="Heilman E.R."/>
            <person name="Heiman D."/>
            <person name="Hepburn T."/>
            <person name="Howarth C."/>
            <person name="Jen D."/>
            <person name="Larson L."/>
            <person name="Mehta T."/>
            <person name="Neiman D."/>
            <person name="Pearson M."/>
            <person name="Roberts A."/>
            <person name="Saif S."/>
            <person name="Shea T."/>
            <person name="Shenoy N."/>
            <person name="Sisk P."/>
            <person name="Stolte C."/>
            <person name="Sykes S."/>
            <person name="Walk T."/>
            <person name="White J."/>
            <person name="Yandava C."/>
            <person name="Haas B."/>
            <person name="Nusbaum C."/>
            <person name="Birren B."/>
        </authorList>
    </citation>
    <scope>NUCLEOTIDE SEQUENCE</scope>
    <source>
        <strain evidence="7">R3-111a-1</strain>
    </source>
</reference>
<name>J3NLL6_GAET3</name>
<dbReference type="VEuPathDB" id="FungiDB:GGTG_02165"/>
<feature type="region of interest" description="Disordered" evidence="5">
    <location>
        <begin position="205"/>
        <end position="281"/>
    </location>
</feature>
<keyword evidence="4" id="KW-0539">Nucleus</keyword>
<dbReference type="AlphaFoldDB" id="J3NLL6"/>
<feature type="compositionally biased region" description="Polar residues" evidence="5">
    <location>
        <begin position="245"/>
        <end position="257"/>
    </location>
</feature>
<evidence type="ECO:0000313" key="7">
    <source>
        <dbReference type="EMBL" id="EJT82191.1"/>
    </source>
</evidence>
<dbReference type="GO" id="GO:0000435">
    <property type="term" value="P:positive regulation of transcription from RNA polymerase II promoter by galactose"/>
    <property type="evidence" value="ECO:0007669"/>
    <property type="project" value="TreeGrafter"/>
</dbReference>
<feature type="region of interest" description="Disordered" evidence="5">
    <location>
        <begin position="48"/>
        <end position="86"/>
    </location>
</feature>
<dbReference type="InterPro" id="IPR051127">
    <property type="entry name" value="Fungal_SecMet_Regulators"/>
</dbReference>
<dbReference type="GO" id="GO:0005634">
    <property type="term" value="C:nucleus"/>
    <property type="evidence" value="ECO:0007669"/>
    <property type="project" value="TreeGrafter"/>
</dbReference>
<dbReference type="EnsemblFungi" id="EJT82191">
    <property type="protein sequence ID" value="EJT82191"/>
    <property type="gene ID" value="GGTG_02165"/>
</dbReference>
<dbReference type="PROSITE" id="PS50048">
    <property type="entry name" value="ZN2_CY6_FUNGAL_2"/>
    <property type="match status" value="1"/>
</dbReference>
<reference evidence="7" key="3">
    <citation type="submission" date="2010-09" db="EMBL/GenBank/DDBJ databases">
        <title>Annotation of Gaeumannomyces graminis var. tritici R3-111a-1.</title>
        <authorList>
            <consortium name="The Broad Institute Genome Sequencing Platform"/>
            <person name="Ma L.-J."/>
            <person name="Dead R."/>
            <person name="Young S.K."/>
            <person name="Zeng Q."/>
            <person name="Gargeya S."/>
            <person name="Fitzgerald M."/>
            <person name="Haas B."/>
            <person name="Abouelleil A."/>
            <person name="Alvarado L."/>
            <person name="Arachchi H.M."/>
            <person name="Berlin A."/>
            <person name="Brown A."/>
            <person name="Chapman S.B."/>
            <person name="Chen Z."/>
            <person name="Dunbar C."/>
            <person name="Freedman E."/>
            <person name="Gearin G."/>
            <person name="Gellesch M."/>
            <person name="Goldberg J."/>
            <person name="Griggs A."/>
            <person name="Gujja S."/>
            <person name="Heiman D."/>
            <person name="Howarth C."/>
            <person name="Larson L."/>
            <person name="Lui A."/>
            <person name="MacDonald P.J.P."/>
            <person name="Mehta T."/>
            <person name="Montmayeur A."/>
            <person name="Murphy C."/>
            <person name="Neiman D."/>
            <person name="Pearson M."/>
            <person name="Priest M."/>
            <person name="Roberts A."/>
            <person name="Saif S."/>
            <person name="Shea T."/>
            <person name="Shenoy N."/>
            <person name="Sisk P."/>
            <person name="Stolte C."/>
            <person name="Sykes S."/>
            <person name="Yandava C."/>
            <person name="Wortman J."/>
            <person name="Nusbaum C."/>
            <person name="Birren B."/>
        </authorList>
    </citation>
    <scope>NUCLEOTIDE SEQUENCE</scope>
    <source>
        <strain evidence="7">R3-111a-1</strain>
    </source>
</reference>
<dbReference type="PROSITE" id="PS00463">
    <property type="entry name" value="ZN2_CY6_FUNGAL_1"/>
    <property type="match status" value="1"/>
</dbReference>
<evidence type="ECO:0000256" key="5">
    <source>
        <dbReference type="SAM" id="MobiDB-lite"/>
    </source>
</evidence>
<organism evidence="7">
    <name type="scientific">Gaeumannomyces tritici (strain R3-111a-1)</name>
    <name type="common">Wheat and barley take-all root rot fungus</name>
    <name type="synonym">Gaeumannomyces graminis var. tritici</name>
    <dbReference type="NCBI Taxonomy" id="644352"/>
    <lineage>
        <taxon>Eukaryota</taxon>
        <taxon>Fungi</taxon>
        <taxon>Dikarya</taxon>
        <taxon>Ascomycota</taxon>
        <taxon>Pezizomycotina</taxon>
        <taxon>Sordariomycetes</taxon>
        <taxon>Sordariomycetidae</taxon>
        <taxon>Magnaporthales</taxon>
        <taxon>Magnaporthaceae</taxon>
        <taxon>Gaeumannomyces</taxon>
    </lineage>
</organism>
<feature type="region of interest" description="Disordered" evidence="5">
    <location>
        <begin position="366"/>
        <end position="399"/>
    </location>
</feature>
<dbReference type="Pfam" id="PF00172">
    <property type="entry name" value="Zn_clus"/>
    <property type="match status" value="1"/>
</dbReference>
<dbReference type="InterPro" id="IPR036864">
    <property type="entry name" value="Zn2-C6_fun-type_DNA-bd_sf"/>
</dbReference>
<dbReference type="EMBL" id="GL385395">
    <property type="protein sequence ID" value="EJT82191.1"/>
    <property type="molecule type" value="Genomic_DNA"/>
</dbReference>
<dbReference type="SUPFAM" id="SSF57701">
    <property type="entry name" value="Zn2/Cys6 DNA-binding domain"/>
    <property type="match status" value="1"/>
</dbReference>
<accession>J3NLL6</accession>
<dbReference type="Proteomes" id="UP000006039">
    <property type="component" value="Unassembled WGS sequence"/>
</dbReference>
<dbReference type="eggNOG" id="ENOG502STRK">
    <property type="taxonomic scope" value="Eukaryota"/>
</dbReference>
<evidence type="ECO:0000256" key="4">
    <source>
        <dbReference type="ARBA" id="ARBA00023242"/>
    </source>
</evidence>
<dbReference type="InterPro" id="IPR001138">
    <property type="entry name" value="Zn2Cys6_DnaBD"/>
</dbReference>
<dbReference type="GO" id="GO:0000978">
    <property type="term" value="F:RNA polymerase II cis-regulatory region sequence-specific DNA binding"/>
    <property type="evidence" value="ECO:0007669"/>
    <property type="project" value="TreeGrafter"/>
</dbReference>
<dbReference type="GeneID" id="20342623"/>
<dbReference type="PANTHER" id="PTHR47424:SF3">
    <property type="entry name" value="REGULATORY PROTEIN GAL4"/>
    <property type="match status" value="1"/>
</dbReference>
<evidence type="ECO:0000256" key="3">
    <source>
        <dbReference type="ARBA" id="ARBA00023163"/>
    </source>
</evidence>
<evidence type="ECO:0000256" key="1">
    <source>
        <dbReference type="ARBA" id="ARBA00023015"/>
    </source>
</evidence>
<reference evidence="8" key="5">
    <citation type="submission" date="2018-04" db="UniProtKB">
        <authorList>
            <consortium name="EnsemblFungi"/>
        </authorList>
    </citation>
    <scope>IDENTIFICATION</scope>
    <source>
        <strain evidence="8">R3-111a-1</strain>
    </source>
</reference>
<sequence length="580" mass="62913">MEPVTTPTGTPIRKACNRCHGQKLSCRRIGDEPCERCVRLKTECKSSPSLRYRKQQQQQQRQQQQQQQQQQQHQPQAQTRHKAQQTQHHYLEYLGRQVQEVMVESAHSASTEQSGILASLARRASTTVTSPGLMPEESCMTMDDMNPPHLASIGSGTVEGNTTLSMVGFGFGIDTRLEPLFPSSSPRQGNHMHPSASIEHMARAVSEYSPRQDYGSTSISYPFHQPTDCQPTFPNALKRHHQTQDQRQNQSSLQPQAVSPPGPLEVLGHAGPLSPQGRVVPAPVSPRHVAHHGAWLGLMSDLNRETWELTLRVPHHTPLEGSFGVSNYTFYEEHKAGSEEQRPFPLDQMFGLSRRLLEALRVPAAGTGLGTSPTSHGGISAGDSSPPSPPPPVPTAFTGAPWWPGEVGTGLSSATHAASADSGSVLLALSTYVRLIDLYHRVFQLVDEEISLSSRGGGRLDAFKLCTLPDVSLGGIYPVAPSPVLQMTLTVRVAEEFLGGLRAEMDVVTSDRIASCPARAWTQSPPSRNPTTGDAGVTANLGAASISFAAVVQSAMFEVTVQEARIRQGLGAIRAKLERS</sequence>
<dbReference type="HOGENOM" id="CLU_031300_0_0_1"/>
<proteinExistence type="predicted"/>
<evidence type="ECO:0000313" key="8">
    <source>
        <dbReference type="EnsemblFungi" id="EJT82191"/>
    </source>
</evidence>
<evidence type="ECO:0000256" key="2">
    <source>
        <dbReference type="ARBA" id="ARBA00023125"/>
    </source>
</evidence>
<gene>
    <name evidence="8" type="primary">20342623</name>
    <name evidence="7" type="ORF">GGTG_02165</name>
</gene>